<keyword evidence="5 11" id="KW-0812">Transmembrane</keyword>
<dbReference type="RefSeq" id="WP_086888541.1">
    <property type="nucleotide sequence ID" value="NZ_CP019893.1"/>
</dbReference>
<dbReference type="Gene3D" id="1.20.1070.10">
    <property type="entry name" value="Rhodopsin 7-helix transmembrane proteins"/>
    <property type="match status" value="1"/>
</dbReference>
<dbReference type="EMBL" id="CP019893">
    <property type="protein sequence ID" value="ARS90165.1"/>
    <property type="molecule type" value="Genomic_DNA"/>
</dbReference>
<keyword evidence="8" id="KW-0157">Chromophore</keyword>
<feature type="transmembrane region" description="Helical" evidence="11">
    <location>
        <begin position="98"/>
        <end position="118"/>
    </location>
</feature>
<name>A0A2Z2HVG1_9EURY</name>
<feature type="transmembrane region" description="Helical" evidence="11">
    <location>
        <begin position="36"/>
        <end position="61"/>
    </location>
</feature>
<evidence type="ECO:0000256" key="4">
    <source>
        <dbReference type="ARBA" id="ARBA00022606"/>
    </source>
</evidence>
<reference evidence="13" key="1">
    <citation type="submission" date="2017-02" db="EMBL/GenBank/DDBJ databases">
        <title>Natronthermophilus aegyptiacus gen. nov.,sp. nov., an aerobic, extremely halophilic alkalithermophilic archaeon isolated from the athalassohaline Wadi An Natrun, Egypt.</title>
        <authorList>
            <person name="Zhao B."/>
        </authorList>
    </citation>
    <scope>NUCLEOTIDE SEQUENCE [LARGE SCALE GENOMIC DNA]</scope>
    <source>
        <strain evidence="13">JW/NM-HA 15</strain>
    </source>
</reference>
<evidence type="ECO:0000256" key="1">
    <source>
        <dbReference type="ARBA" id="ARBA00004141"/>
    </source>
</evidence>
<evidence type="ECO:0000256" key="6">
    <source>
        <dbReference type="ARBA" id="ARBA00022925"/>
    </source>
</evidence>
<evidence type="ECO:0000256" key="9">
    <source>
        <dbReference type="ARBA" id="ARBA00023136"/>
    </source>
</evidence>
<feature type="transmembrane region" description="Helical" evidence="11">
    <location>
        <begin position="124"/>
        <end position="142"/>
    </location>
</feature>
<keyword evidence="13" id="KW-1185">Reference proteome</keyword>
<evidence type="ECO:0000313" key="13">
    <source>
        <dbReference type="Proteomes" id="UP000250088"/>
    </source>
</evidence>
<organism evidence="12 13">
    <name type="scientific">Natrarchaeobaculum aegyptiacum</name>
    <dbReference type="NCBI Taxonomy" id="745377"/>
    <lineage>
        <taxon>Archaea</taxon>
        <taxon>Methanobacteriati</taxon>
        <taxon>Methanobacteriota</taxon>
        <taxon>Stenosarchaea group</taxon>
        <taxon>Halobacteria</taxon>
        <taxon>Halobacteriales</taxon>
        <taxon>Natrialbaceae</taxon>
        <taxon>Natrarchaeobaculum</taxon>
    </lineage>
</organism>
<evidence type="ECO:0000256" key="8">
    <source>
        <dbReference type="ARBA" id="ARBA00022991"/>
    </source>
</evidence>
<dbReference type="GO" id="GO:0009881">
    <property type="term" value="F:photoreceptor activity"/>
    <property type="evidence" value="ECO:0007669"/>
    <property type="project" value="UniProtKB-KW"/>
</dbReference>
<keyword evidence="3" id="KW-0600">Photoreceptor protein</keyword>
<dbReference type="SUPFAM" id="SSF81321">
    <property type="entry name" value="Family A G protein-coupled receptor-like"/>
    <property type="match status" value="1"/>
</dbReference>
<keyword evidence="9 11" id="KW-0472">Membrane</keyword>
<dbReference type="PRINTS" id="PR00251">
    <property type="entry name" value="BACTRLOPSIN"/>
</dbReference>
<protein>
    <submittedName>
        <fullName evidence="12">Sensory rhodopsin-2</fullName>
    </submittedName>
</protein>
<comment type="similarity">
    <text evidence="2">Belongs to the archaeal/bacterial/fungal opsin family.</text>
</comment>
<dbReference type="GeneID" id="32894570"/>
<dbReference type="InterPro" id="IPR018229">
    <property type="entry name" value="Rhodopsin_retinal_BS"/>
</dbReference>
<dbReference type="PROSITE" id="PS00950">
    <property type="entry name" value="BACTERIAL_OPSIN_1"/>
    <property type="match status" value="1"/>
</dbReference>
<keyword evidence="6" id="KW-0681">Retinal protein</keyword>
<gene>
    <name evidence="12" type="ORF">B1756_10785</name>
</gene>
<evidence type="ECO:0000313" key="12">
    <source>
        <dbReference type="EMBL" id="ARS90165.1"/>
    </source>
</evidence>
<dbReference type="InterPro" id="IPR001425">
    <property type="entry name" value="Arc/bac/fun_rhodopsins"/>
</dbReference>
<dbReference type="Proteomes" id="UP000250088">
    <property type="component" value="Chromosome"/>
</dbReference>
<keyword evidence="4" id="KW-0716">Sensory transduction</keyword>
<dbReference type="GO" id="GO:0016020">
    <property type="term" value="C:membrane"/>
    <property type="evidence" value="ECO:0007669"/>
    <property type="project" value="UniProtKB-SubCell"/>
</dbReference>
<sequence>MIEPTALFWVGAFGMAAGTVAFVWGGIAASAAYRRYYAVLTSISLIAAVAYALMALEIGWIPVGEDTVFVPRYIDWILTTPLLLYFLALLAGSDRRQVGLVVGINTVVMVLGFAAALLEGAIGYGLFAVAALAYLGLLYLLLGPMTEEAADQGHGVRAVFTSLRNLTVVLWSIYPIVWLLGPPGIGIVSLTVDVMLITYLDLLTKVGFGLIALNASAVLEAELGRTLAGTADGSGAGE</sequence>
<dbReference type="GO" id="GO:0007602">
    <property type="term" value="P:phototransduction"/>
    <property type="evidence" value="ECO:0007669"/>
    <property type="project" value="UniProtKB-KW"/>
</dbReference>
<dbReference type="AlphaFoldDB" id="A0A2Z2HVG1"/>
<dbReference type="PANTHER" id="PTHR28286:SF2">
    <property type="entry name" value="BACTERIORHODOPSIN _OPSIN, NOPA (EUROFUNG)"/>
    <property type="match status" value="1"/>
</dbReference>
<evidence type="ECO:0000256" key="3">
    <source>
        <dbReference type="ARBA" id="ARBA00022543"/>
    </source>
</evidence>
<feature type="transmembrane region" description="Helical" evidence="11">
    <location>
        <begin position="73"/>
        <end position="91"/>
    </location>
</feature>
<evidence type="ECO:0000256" key="11">
    <source>
        <dbReference type="SAM" id="Phobius"/>
    </source>
</evidence>
<dbReference type="PANTHER" id="PTHR28286">
    <property type="match status" value="1"/>
</dbReference>
<dbReference type="PROSITE" id="PS00327">
    <property type="entry name" value="BACTERIAL_OPSIN_RET"/>
    <property type="match status" value="1"/>
</dbReference>
<evidence type="ECO:0000256" key="7">
    <source>
        <dbReference type="ARBA" id="ARBA00022989"/>
    </source>
</evidence>
<comment type="subcellular location">
    <subcellularLocation>
        <location evidence="1">Membrane</location>
        <topology evidence="1">Multi-pass membrane protein</topology>
    </subcellularLocation>
</comment>
<dbReference type="CDD" id="cd15029">
    <property type="entry name" value="7tm_SRI_SRII"/>
    <property type="match status" value="1"/>
</dbReference>
<keyword evidence="10" id="KW-0675">Receptor</keyword>
<dbReference type="OrthoDB" id="330248at2157"/>
<evidence type="ECO:0000256" key="2">
    <source>
        <dbReference type="ARBA" id="ARBA00008130"/>
    </source>
</evidence>
<feature type="transmembrane region" description="Helical" evidence="11">
    <location>
        <begin position="6"/>
        <end position="29"/>
    </location>
</feature>
<evidence type="ECO:0000256" key="10">
    <source>
        <dbReference type="ARBA" id="ARBA00023170"/>
    </source>
</evidence>
<dbReference type="Pfam" id="PF01036">
    <property type="entry name" value="Bac_rhodopsin"/>
    <property type="match status" value="1"/>
</dbReference>
<evidence type="ECO:0000256" key="5">
    <source>
        <dbReference type="ARBA" id="ARBA00022692"/>
    </source>
</evidence>
<dbReference type="KEGG" id="naj:B1756_10785"/>
<dbReference type="GO" id="GO:0005216">
    <property type="term" value="F:monoatomic ion channel activity"/>
    <property type="evidence" value="ECO:0007669"/>
    <property type="project" value="InterPro"/>
</dbReference>
<keyword evidence="7 11" id="KW-1133">Transmembrane helix</keyword>
<dbReference type="SMART" id="SM01021">
    <property type="entry name" value="Bac_rhodopsin"/>
    <property type="match status" value="1"/>
</dbReference>
<proteinExistence type="inferred from homology"/>
<accession>A0A2Z2HVG1</accession>